<organism evidence="13 16">
    <name type="scientific">Paraburkholderia bryophila</name>
    <dbReference type="NCBI Taxonomy" id="420952"/>
    <lineage>
        <taxon>Bacteria</taxon>
        <taxon>Pseudomonadati</taxon>
        <taxon>Pseudomonadota</taxon>
        <taxon>Betaproteobacteria</taxon>
        <taxon>Burkholderiales</taxon>
        <taxon>Burkholderiaceae</taxon>
        <taxon>Paraburkholderia</taxon>
    </lineage>
</organism>
<dbReference type="InterPro" id="IPR037062">
    <property type="entry name" value="Malic_N_dom_sf"/>
</dbReference>
<evidence type="ECO:0000256" key="5">
    <source>
        <dbReference type="ARBA" id="ARBA00022723"/>
    </source>
</evidence>
<evidence type="ECO:0000313" key="14">
    <source>
        <dbReference type="EMBL" id="NYH23935.1"/>
    </source>
</evidence>
<evidence type="ECO:0000259" key="12">
    <source>
        <dbReference type="SMART" id="SM01274"/>
    </source>
</evidence>
<dbReference type="GO" id="GO:0016746">
    <property type="term" value="F:acyltransferase activity"/>
    <property type="evidence" value="ECO:0007669"/>
    <property type="project" value="InterPro"/>
</dbReference>
<keyword evidence="5 9" id="KW-0479">Metal-binding</keyword>
<feature type="domain" description="Malic enzyme N-terminal" evidence="12">
    <location>
        <begin position="18"/>
        <end position="151"/>
    </location>
</feature>
<dbReference type="GO" id="GO:0004473">
    <property type="term" value="F:malate dehydrogenase (decarboxylating) (NADP+) activity"/>
    <property type="evidence" value="ECO:0007669"/>
    <property type="project" value="UniProtKB-EC"/>
</dbReference>
<dbReference type="InterPro" id="IPR012188">
    <property type="entry name" value="ME_PTA"/>
</dbReference>
<dbReference type="Pfam" id="PF00390">
    <property type="entry name" value="malic"/>
    <property type="match status" value="1"/>
</dbReference>
<dbReference type="InterPro" id="IPR046346">
    <property type="entry name" value="Aminoacid_DH-like_N_sf"/>
</dbReference>
<feature type="domain" description="Malic enzyme NAD-binding" evidence="11">
    <location>
        <begin position="163"/>
        <end position="400"/>
    </location>
</feature>
<dbReference type="InterPro" id="IPR042113">
    <property type="entry name" value="P_AcTrfase_dom1"/>
</dbReference>
<dbReference type="PANTHER" id="PTHR43237:SF4">
    <property type="entry name" value="NADP-DEPENDENT MALIC ENZYME"/>
    <property type="match status" value="1"/>
</dbReference>
<feature type="binding site" evidence="9">
    <location>
        <position position="136"/>
    </location>
    <ligand>
        <name>a divalent metal cation</name>
        <dbReference type="ChEBI" id="CHEBI:60240"/>
    </ligand>
</feature>
<feature type="binding site" evidence="10">
    <location>
        <begin position="76"/>
        <end position="83"/>
    </location>
    <ligand>
        <name>NADP(+)</name>
        <dbReference type="ChEBI" id="CHEBI:58349"/>
    </ligand>
</feature>
<accession>A0A7Z0AYD9</accession>
<proteinExistence type="inferred from homology"/>
<dbReference type="SMART" id="SM00919">
    <property type="entry name" value="Malic_M"/>
    <property type="match status" value="1"/>
</dbReference>
<comment type="caution">
    <text evidence="13">The sequence shown here is derived from an EMBL/GenBank/DDBJ whole genome shotgun (WGS) entry which is preliminary data.</text>
</comment>
<keyword evidence="10" id="KW-0521">NADP</keyword>
<comment type="cofactor">
    <cofactor evidence="2">
        <name>Mg(2+)</name>
        <dbReference type="ChEBI" id="CHEBI:18420"/>
    </cofactor>
</comment>
<dbReference type="EMBL" id="JACCAS010000001">
    <property type="protein sequence ID" value="NYH23935.1"/>
    <property type="molecule type" value="Genomic_DNA"/>
</dbReference>
<dbReference type="Gene3D" id="3.40.50.10750">
    <property type="entry name" value="Isocitrate/Isopropylmalate dehydrogenase-like"/>
    <property type="match status" value="1"/>
</dbReference>
<dbReference type="EMBL" id="JACCAU010000001">
    <property type="protein sequence ID" value="NYH13593.1"/>
    <property type="molecule type" value="Genomic_DNA"/>
</dbReference>
<feature type="binding site" evidence="9">
    <location>
        <position position="137"/>
    </location>
    <ligand>
        <name>a divalent metal cation</name>
        <dbReference type="ChEBI" id="CHEBI:60240"/>
    </ligand>
</feature>
<dbReference type="InterPro" id="IPR012301">
    <property type="entry name" value="Malic_N_dom"/>
</dbReference>
<keyword evidence="7" id="KW-0511">Multifunctional enzyme</keyword>
<dbReference type="SUPFAM" id="SSF53659">
    <property type="entry name" value="Isocitrate/Isopropylmalate dehydrogenase-like"/>
    <property type="match status" value="1"/>
</dbReference>
<dbReference type="Pfam" id="PF03949">
    <property type="entry name" value="Malic_M"/>
    <property type="match status" value="1"/>
</dbReference>
<dbReference type="Gene3D" id="3.40.50.10380">
    <property type="entry name" value="Malic enzyme, N-terminal domain"/>
    <property type="match status" value="1"/>
</dbReference>
<evidence type="ECO:0000313" key="16">
    <source>
        <dbReference type="Proteomes" id="UP000572540"/>
    </source>
</evidence>
<protein>
    <submittedName>
        <fullName evidence="13">Malate dehydrogenase (Oxaloacetate-decarboxylating)(NADP+)</fullName>
        <ecNumber evidence="13">1.1.1.40</ecNumber>
    </submittedName>
</protein>
<dbReference type="GO" id="GO:0046872">
    <property type="term" value="F:metal ion binding"/>
    <property type="evidence" value="ECO:0007669"/>
    <property type="project" value="UniProtKB-KW"/>
</dbReference>
<dbReference type="Proteomes" id="UP000540929">
    <property type="component" value="Unassembled WGS sequence"/>
</dbReference>
<comment type="similarity">
    <text evidence="4">In the C-terminal section; belongs to the phosphate acetyltransferase and butyryltransferase family.</text>
</comment>
<feature type="binding site" evidence="10">
    <location>
        <position position="287"/>
    </location>
    <ligand>
        <name>a divalent metal cation</name>
        <dbReference type="ChEBI" id="CHEBI:60240"/>
    </ligand>
</feature>
<dbReference type="InterPro" id="IPR045213">
    <property type="entry name" value="Malic_NAD-bd_bact_type"/>
</dbReference>
<dbReference type="PANTHER" id="PTHR43237">
    <property type="entry name" value="NADP-DEPENDENT MALIC ENZYME"/>
    <property type="match status" value="1"/>
</dbReference>
<dbReference type="Gene3D" id="3.40.50.720">
    <property type="entry name" value="NAD(P)-binding Rossmann-like Domain"/>
    <property type="match status" value="1"/>
</dbReference>
<evidence type="ECO:0000259" key="11">
    <source>
        <dbReference type="SMART" id="SM00919"/>
    </source>
</evidence>
<evidence type="ECO:0000256" key="1">
    <source>
        <dbReference type="ARBA" id="ARBA00001936"/>
    </source>
</evidence>
<dbReference type="InterPro" id="IPR036291">
    <property type="entry name" value="NAD(P)-bd_dom_sf"/>
</dbReference>
<name>A0A7Z0AYD9_9BURK</name>
<dbReference type="NCBIfam" id="NF009501">
    <property type="entry name" value="PRK12861.1"/>
    <property type="match status" value="1"/>
</dbReference>
<dbReference type="FunFam" id="3.40.50.720:FF:000095">
    <property type="entry name" value="NADP-dependent malic enzyme"/>
    <property type="match status" value="1"/>
</dbReference>
<sequence length="763" mass="82290">MNPTDQQAAFDYHEFPTPGKISVVASKPLATQRDLALAYTPGVASVCSAIAEDPLQAYRFTARGNLVGVITNGTAVLGLGNIGALASKPVMEGKAVLFKKFAGVDVFDIEINETDPDKLVDIIAGLEPTFGGINLEDIKAPECFIVERKLRERMKIPVFHDDQHGTAITVSAAFINGLKVVGKSIAEVKVVTSGAGAAALACLDLLVDLGLPVENIWATDIEGVVYRGRTTLMDPDKARFAQETPARTLAEVIEGADVFLGLSVGGILSADMLKAMAARPLILALANPTPEIFPELAHATRDDVVIATGRSDYPNQVNNVLCFPYIFRGALDVGATTITREMEIAAVHAIAGLAEEEQNEVVAAAYGAYDVAFGPQYLIPKPFDPRLIVRIAPAVARAAMEGGVATRPLPDLDAYVEQLQQFVYHSGAFMKPLFSNARQFVRDGGKARIVFTEGEDERVLRAVQVVVDEKLARPILVGRPEVLLARIEKFGLRLRLGQDVEVTNPEYDERFTQYWTTYWELMCRDGITKEMARVETRRRLTLIGAMMVRLGDADGMVCGTVGAYHDHLRFVDEVIGKKPGARTYAAMNILLLDERTVALVDTHINDDPTAEQIAEYTIAAAKQMAWLNLTPKAALLSRSNFGSGAAASGAKMRRALELVRAQAPELEVDGEMHGDCALDEALRLRILPNSPLKGAANLLVCPNVDAGNIAYNLLKTGAGSNVAVGPFLLGVNAPVNILTSSSTVRRIVNMTALTVLQANLTDH</sequence>
<dbReference type="InterPro" id="IPR012302">
    <property type="entry name" value="Malic_NAD-bd"/>
</dbReference>
<feature type="binding site" evidence="10">
    <location>
        <position position="162"/>
    </location>
    <ligand>
        <name>a divalent metal cation</name>
        <dbReference type="ChEBI" id="CHEBI:60240"/>
    </ligand>
</feature>
<dbReference type="Proteomes" id="UP000572540">
    <property type="component" value="Unassembled WGS sequence"/>
</dbReference>
<evidence type="ECO:0000313" key="15">
    <source>
        <dbReference type="Proteomes" id="UP000540929"/>
    </source>
</evidence>
<evidence type="ECO:0000256" key="7">
    <source>
        <dbReference type="ARBA" id="ARBA00023268"/>
    </source>
</evidence>
<evidence type="ECO:0000256" key="8">
    <source>
        <dbReference type="PIRSR" id="PIRSR036684-1"/>
    </source>
</evidence>
<dbReference type="EC" id="1.1.1.40" evidence="13"/>
<evidence type="ECO:0000256" key="10">
    <source>
        <dbReference type="PIRSR" id="PIRSR036684-3"/>
    </source>
</evidence>
<keyword evidence="6 13" id="KW-0560">Oxidoreductase</keyword>
<evidence type="ECO:0000256" key="3">
    <source>
        <dbReference type="ARBA" id="ARBA00007686"/>
    </source>
</evidence>
<evidence type="ECO:0000256" key="4">
    <source>
        <dbReference type="ARBA" id="ARBA00008756"/>
    </source>
</evidence>
<dbReference type="CDD" id="cd05311">
    <property type="entry name" value="NAD_bind_2_malic_enz"/>
    <property type="match status" value="1"/>
</dbReference>
<dbReference type="SMART" id="SM01274">
    <property type="entry name" value="malic"/>
    <property type="match status" value="1"/>
</dbReference>
<dbReference type="RefSeq" id="WP_179703300.1">
    <property type="nucleotide sequence ID" value="NZ_JACCAS010000001.1"/>
</dbReference>
<reference evidence="15 16" key="1">
    <citation type="submission" date="2020-07" db="EMBL/GenBank/DDBJ databases">
        <title>Exploring microbial biodiversity for novel pathways involved in the catabolism of aromatic compounds derived from lignin.</title>
        <authorList>
            <person name="Elkins J."/>
        </authorList>
    </citation>
    <scope>NUCLEOTIDE SEQUENCE [LARGE SCALE GENOMIC DNA]</scope>
    <source>
        <strain evidence="13 16">H2C3B</strain>
        <strain evidence="14 15">H2C3C</strain>
    </source>
</reference>
<comment type="cofactor">
    <cofactor evidence="1">
        <name>Mn(2+)</name>
        <dbReference type="ChEBI" id="CHEBI:29035"/>
    </cofactor>
</comment>
<evidence type="ECO:0000256" key="2">
    <source>
        <dbReference type="ARBA" id="ARBA00001946"/>
    </source>
</evidence>
<keyword evidence="15" id="KW-1185">Reference proteome</keyword>
<dbReference type="SUPFAM" id="SSF51735">
    <property type="entry name" value="NAD(P)-binding Rossmann-fold domains"/>
    <property type="match status" value="1"/>
</dbReference>
<dbReference type="AlphaFoldDB" id="A0A7Z0AYD9"/>
<evidence type="ECO:0000256" key="9">
    <source>
        <dbReference type="PIRSR" id="PIRSR036684-2"/>
    </source>
</evidence>
<dbReference type="SUPFAM" id="SSF53223">
    <property type="entry name" value="Aminoacid dehydrogenase-like, N-terminal domain"/>
    <property type="match status" value="1"/>
</dbReference>
<dbReference type="GO" id="GO:0006108">
    <property type="term" value="P:malate metabolic process"/>
    <property type="evidence" value="ECO:0007669"/>
    <property type="project" value="InterPro"/>
</dbReference>
<dbReference type="GO" id="GO:0051287">
    <property type="term" value="F:NAD binding"/>
    <property type="evidence" value="ECO:0007669"/>
    <property type="project" value="InterPro"/>
</dbReference>
<feature type="active site" description="Proton acceptor" evidence="8">
    <location>
        <position position="94"/>
    </location>
</feature>
<dbReference type="Gene3D" id="3.40.50.10950">
    <property type="match status" value="1"/>
</dbReference>
<dbReference type="FunFam" id="3.40.50.10380:FF:000003">
    <property type="entry name" value="NADP-dependent malic enzyme"/>
    <property type="match status" value="1"/>
</dbReference>
<comment type="similarity">
    <text evidence="3">In the N-terminal section; belongs to the malic enzymes family.</text>
</comment>
<evidence type="ECO:0000256" key="6">
    <source>
        <dbReference type="ARBA" id="ARBA00023002"/>
    </source>
</evidence>
<dbReference type="PIRSF" id="PIRSF036684">
    <property type="entry name" value="ME_PTA"/>
    <property type="match status" value="1"/>
</dbReference>
<dbReference type="InterPro" id="IPR042112">
    <property type="entry name" value="P_AcTrfase_dom2"/>
</dbReference>
<gene>
    <name evidence="14" type="ORF">GGD40_003414</name>
    <name evidence="13" type="ORF">GGD41_000821</name>
</gene>
<dbReference type="Pfam" id="PF01515">
    <property type="entry name" value="PTA_PTB"/>
    <property type="match status" value="1"/>
</dbReference>
<dbReference type="InterPro" id="IPR002505">
    <property type="entry name" value="PTA_PTB"/>
</dbReference>
<dbReference type="InterPro" id="IPR051674">
    <property type="entry name" value="Malate_Decarboxylase"/>
</dbReference>
<evidence type="ECO:0000313" key="13">
    <source>
        <dbReference type="EMBL" id="NYH13593.1"/>
    </source>
</evidence>